<protein>
    <submittedName>
        <fullName evidence="1">Small RNA degrading nuclease 3</fullName>
    </submittedName>
</protein>
<proteinExistence type="predicted"/>
<name>A0A7J0H6T8_9ERIC</name>
<keyword evidence="2" id="KW-1185">Reference proteome</keyword>
<accession>A0A7J0H6T8</accession>
<gene>
    <name evidence="1" type="ORF">Acr_27g0004980</name>
</gene>
<dbReference type="Proteomes" id="UP000585474">
    <property type="component" value="Unassembled WGS sequence"/>
</dbReference>
<comment type="caution">
    <text evidence="1">The sequence shown here is derived from an EMBL/GenBank/DDBJ whole genome shotgun (WGS) entry which is preliminary data.</text>
</comment>
<evidence type="ECO:0000313" key="1">
    <source>
        <dbReference type="EMBL" id="GFZ18759.1"/>
    </source>
</evidence>
<dbReference type="EMBL" id="BJWL01000027">
    <property type="protein sequence ID" value="GFZ18759.1"/>
    <property type="molecule type" value="Genomic_DNA"/>
</dbReference>
<dbReference type="OrthoDB" id="16516at2759"/>
<reference evidence="1 2" key="1">
    <citation type="submission" date="2019-07" db="EMBL/GenBank/DDBJ databases">
        <title>De Novo Assembly of kiwifruit Actinidia rufa.</title>
        <authorList>
            <person name="Sugita-Konishi S."/>
            <person name="Sato K."/>
            <person name="Mori E."/>
            <person name="Abe Y."/>
            <person name="Kisaki G."/>
            <person name="Hamano K."/>
            <person name="Suezawa K."/>
            <person name="Otani M."/>
            <person name="Fukuda T."/>
            <person name="Manabe T."/>
            <person name="Gomi K."/>
            <person name="Tabuchi M."/>
            <person name="Akimitsu K."/>
            <person name="Kataoka I."/>
        </authorList>
    </citation>
    <scope>NUCLEOTIDE SEQUENCE [LARGE SCALE GENOMIC DNA]</scope>
    <source>
        <strain evidence="2">cv. Fuchu</strain>
    </source>
</reference>
<dbReference type="AlphaFoldDB" id="A0A7J0H6T8"/>
<organism evidence="1 2">
    <name type="scientific">Actinidia rufa</name>
    <dbReference type="NCBI Taxonomy" id="165716"/>
    <lineage>
        <taxon>Eukaryota</taxon>
        <taxon>Viridiplantae</taxon>
        <taxon>Streptophyta</taxon>
        <taxon>Embryophyta</taxon>
        <taxon>Tracheophyta</taxon>
        <taxon>Spermatophyta</taxon>
        <taxon>Magnoliopsida</taxon>
        <taxon>eudicotyledons</taxon>
        <taxon>Gunneridae</taxon>
        <taxon>Pentapetalae</taxon>
        <taxon>asterids</taxon>
        <taxon>Ericales</taxon>
        <taxon>Actinidiaceae</taxon>
        <taxon>Actinidia</taxon>
    </lineage>
</organism>
<sequence>MDEKIASARKEVLVELVKMAQKRGMKGSKGTWKEFLSVFDKKFGSSLSDPTRRSTDALAAFLNTFSQKDDLKFFDKVMRCHSNRDAVEQFKEKSEEVESPEQGPLSEPRVCLGVGLRKREYRGDAKTCFLRVWLSLVNSRLILCEEQRRLARRLQLLEPWRGALG</sequence>
<evidence type="ECO:0000313" key="2">
    <source>
        <dbReference type="Proteomes" id="UP000585474"/>
    </source>
</evidence>